<evidence type="ECO:0000256" key="3">
    <source>
        <dbReference type="ARBA" id="ARBA00023163"/>
    </source>
</evidence>
<gene>
    <name evidence="6" type="ORF">CVV68_07245</name>
</gene>
<dbReference type="Gene3D" id="1.10.260.40">
    <property type="entry name" value="lambda repressor-like DNA-binding domains"/>
    <property type="match status" value="1"/>
</dbReference>
<dbReference type="PANTHER" id="PTHR30146">
    <property type="entry name" value="LACI-RELATED TRANSCRIPTIONAL REPRESSOR"/>
    <property type="match status" value="1"/>
</dbReference>
<keyword evidence="3" id="KW-0804">Transcription</keyword>
<keyword evidence="1" id="KW-0805">Transcription regulation</keyword>
<dbReference type="EMBL" id="QJVD01000006">
    <property type="protein sequence ID" value="PYI68123.1"/>
    <property type="molecule type" value="Genomic_DNA"/>
</dbReference>
<evidence type="ECO:0000313" key="7">
    <source>
        <dbReference type="Proteomes" id="UP000247832"/>
    </source>
</evidence>
<protein>
    <submittedName>
        <fullName evidence="6">LacI family transcriptional regulator</fullName>
    </submittedName>
</protein>
<accession>A0A2V5LE91</accession>
<dbReference type="PROSITE" id="PS50932">
    <property type="entry name" value="HTH_LACI_2"/>
    <property type="match status" value="1"/>
</dbReference>
<feature type="region of interest" description="Disordered" evidence="4">
    <location>
        <begin position="1"/>
        <end position="20"/>
    </location>
</feature>
<dbReference type="SUPFAM" id="SSF53822">
    <property type="entry name" value="Periplasmic binding protein-like I"/>
    <property type="match status" value="1"/>
</dbReference>
<reference evidence="6 7" key="1">
    <citation type="submission" date="2018-05" db="EMBL/GenBank/DDBJ databases">
        <title>Genetic diversity of glacier-inhabiting Cryobacterium bacteria in China and description of Cryobacterium mengkeensis sp. nov. and Arthrobacter glacialis sp. nov.</title>
        <authorList>
            <person name="Liu Q."/>
            <person name="Xin Y.-H."/>
        </authorList>
    </citation>
    <scope>NUCLEOTIDE SEQUENCE [LARGE SCALE GENOMIC DNA]</scope>
    <source>
        <strain evidence="6 7">LI2</strain>
    </source>
</reference>
<dbReference type="InterPro" id="IPR046335">
    <property type="entry name" value="LacI/GalR-like_sensor"/>
</dbReference>
<feature type="domain" description="HTH lacI-type" evidence="5">
    <location>
        <begin position="12"/>
        <end position="66"/>
    </location>
</feature>
<organism evidence="6 7">
    <name type="scientific">Arthrobacter livingstonensis</name>
    <dbReference type="NCBI Taxonomy" id="670078"/>
    <lineage>
        <taxon>Bacteria</taxon>
        <taxon>Bacillati</taxon>
        <taxon>Actinomycetota</taxon>
        <taxon>Actinomycetes</taxon>
        <taxon>Micrococcales</taxon>
        <taxon>Micrococcaceae</taxon>
        <taxon>Arthrobacter</taxon>
    </lineage>
</organism>
<dbReference type="Pfam" id="PF13377">
    <property type="entry name" value="Peripla_BP_3"/>
    <property type="match status" value="1"/>
</dbReference>
<keyword evidence="7" id="KW-1185">Reference proteome</keyword>
<evidence type="ECO:0000313" key="6">
    <source>
        <dbReference type="EMBL" id="PYI68123.1"/>
    </source>
</evidence>
<dbReference type="SMART" id="SM00354">
    <property type="entry name" value="HTH_LACI"/>
    <property type="match status" value="1"/>
</dbReference>
<dbReference type="Proteomes" id="UP000247832">
    <property type="component" value="Unassembled WGS sequence"/>
</dbReference>
<evidence type="ECO:0000256" key="2">
    <source>
        <dbReference type="ARBA" id="ARBA00023125"/>
    </source>
</evidence>
<dbReference type="CDD" id="cd01574">
    <property type="entry name" value="PBP1_LacI"/>
    <property type="match status" value="1"/>
</dbReference>
<dbReference type="RefSeq" id="WP_110500339.1">
    <property type="nucleotide sequence ID" value="NZ_QJVD01000006.1"/>
</dbReference>
<comment type="caution">
    <text evidence="6">The sequence shown here is derived from an EMBL/GenBank/DDBJ whole genome shotgun (WGS) entry which is preliminary data.</text>
</comment>
<dbReference type="PANTHER" id="PTHR30146:SF153">
    <property type="entry name" value="LACTOSE OPERON REPRESSOR"/>
    <property type="match status" value="1"/>
</dbReference>
<evidence type="ECO:0000256" key="4">
    <source>
        <dbReference type="SAM" id="MobiDB-lite"/>
    </source>
</evidence>
<name>A0A2V5LE91_9MICC</name>
<dbReference type="CDD" id="cd01392">
    <property type="entry name" value="HTH_LacI"/>
    <property type="match status" value="1"/>
</dbReference>
<dbReference type="AlphaFoldDB" id="A0A2V5LE91"/>
<dbReference type="SUPFAM" id="SSF47413">
    <property type="entry name" value="lambda repressor-like DNA-binding domains"/>
    <property type="match status" value="1"/>
</dbReference>
<dbReference type="InterPro" id="IPR000843">
    <property type="entry name" value="HTH_LacI"/>
</dbReference>
<dbReference type="InterPro" id="IPR010982">
    <property type="entry name" value="Lambda_DNA-bd_dom_sf"/>
</dbReference>
<dbReference type="GO" id="GO:0000976">
    <property type="term" value="F:transcription cis-regulatory region binding"/>
    <property type="evidence" value="ECO:0007669"/>
    <property type="project" value="TreeGrafter"/>
</dbReference>
<dbReference type="PROSITE" id="PS00356">
    <property type="entry name" value="HTH_LACI_1"/>
    <property type="match status" value="1"/>
</dbReference>
<proteinExistence type="predicted"/>
<dbReference type="Pfam" id="PF00356">
    <property type="entry name" value="LacI"/>
    <property type="match status" value="1"/>
</dbReference>
<keyword evidence="2" id="KW-0238">DNA-binding</keyword>
<dbReference type="InterPro" id="IPR028082">
    <property type="entry name" value="Peripla_BP_I"/>
</dbReference>
<sequence length="339" mass="35956">MQPTSIGRRRAPVMEDVAQRSGVSHQTVSRVLNQSPNVSEKTRQRVSQAIAELGYRRNTAARSLVTRRSQTIGLLASEMSEYGPSNTLLAVQQAAREAGYFVSIAGIREVNRTTITEALTRFLDQGVDGIIVQVPHAGILETLHELNLDVPVVAIGASGVNGFSGAMVDQEAGARSAVQHLVDLGHRRIAHVAGPDGWIDAEARVAGWRGVLSGAGLPEGPVVAGDWTAASGYRAGLELARDRTVTAIFAGNDQMALGLLRALNEQGLRVPQDVSVVGFDDLPEGAYLLPPLTTVRQGFEELGRHCIDAMLARLGGGESPPTEVVLPELVVRASTAALT</sequence>
<dbReference type="OrthoDB" id="9785139at2"/>
<evidence type="ECO:0000256" key="1">
    <source>
        <dbReference type="ARBA" id="ARBA00023015"/>
    </source>
</evidence>
<evidence type="ECO:0000259" key="5">
    <source>
        <dbReference type="PROSITE" id="PS50932"/>
    </source>
</evidence>
<dbReference type="GO" id="GO:0003700">
    <property type="term" value="F:DNA-binding transcription factor activity"/>
    <property type="evidence" value="ECO:0007669"/>
    <property type="project" value="TreeGrafter"/>
</dbReference>
<dbReference type="Gene3D" id="3.40.50.2300">
    <property type="match status" value="2"/>
</dbReference>